<gene>
    <name evidence="2" type="ORF">GCM10009733_010650</name>
</gene>
<dbReference type="EMBL" id="BAAAMU010000005">
    <property type="protein sequence ID" value="GAA1616224.1"/>
    <property type="molecule type" value="Genomic_DNA"/>
</dbReference>
<evidence type="ECO:0000313" key="2">
    <source>
        <dbReference type="EMBL" id="GAA1616224.1"/>
    </source>
</evidence>
<dbReference type="Proteomes" id="UP001500064">
    <property type="component" value="Unassembled WGS sequence"/>
</dbReference>
<evidence type="ECO:0000256" key="1">
    <source>
        <dbReference type="SAM" id="MobiDB-lite"/>
    </source>
</evidence>
<feature type="compositionally biased region" description="Polar residues" evidence="1">
    <location>
        <begin position="773"/>
        <end position="785"/>
    </location>
</feature>
<feature type="region of interest" description="Disordered" evidence="1">
    <location>
        <begin position="465"/>
        <end position="496"/>
    </location>
</feature>
<evidence type="ECO:0000313" key="3">
    <source>
        <dbReference type="Proteomes" id="UP001500064"/>
    </source>
</evidence>
<sequence length="1064" mass="112575">MVRLAFGVVTGRDQRVWDARGRPVTARGAGSVSESGTSEDAESDAGSRTGHGAVTGTGSGAGARVRSEGAPVVVGPAGADPGPAVAELDRLLAAEPTAAGAGVELCPGFVSARLDGARGDRRDAVLAAVRVLGLEGLHRLGERAGVLVALFGTEATKPVAAAASQAIADGRWAALQLASAASGVLGAEQLERILRLGLPSPAPETNAPALPPASTHGADRPRAAVVEPALDAAASTMAGHLERVLTPFPRRRRLDLLLDLWERVAAEQERARRKRRLRATQGRQSRLEELTARYEAHEDELLIAHITQRLGHEPSLAEAARWFPEPWERAALMRRVLADALAATVLVRTAVAVADHGVREGIARCADQLVAAAALMKPDEAGRAARRVPGLAGLPARPGCYVRDLAAKRHDPREPYVRQRLARATEYAEVVIEAVTDRVLEARPQAGAWAGAGMREWRAVAGYTPQRDPASWSQPHQEDSRASLSERLAARPGTAAEEEETAGDLLWYAELADALAQLNGHERAEVDAGPNYPYLHWDPFPRPDEQLTPPIESIPAAQAGAPQLISFGGRPPRHCRTWEELGAGLVAELRFTEAFTRDFALPEPLAARDGTILPGTRLRVECARDARMLTQWSAYMGNCIGSPHYAEAAAQGECVLLALRHENGSIAANIELVQHTRGWRIDEFRARFNADPELALRQRVLAWVAGLPVPAPTTPEPPDRLPGPRPASRHRPARASLEVSGPLAALVADAMTAPDVVAALSTLDRLYAARDGTPTNTAPGSQAPTGTADGSRAPAGTGPRTPAAATAAAGTPAPANAARRSQEPAGTAHGSRVLTSLATGRQTPAGTTPGAQTPAGPAALRRLSADRIERACRHGLPATGLVALWRATGVRPLERALAGLDPRLRDQYDRLPLLLAYAPLPGSLRRLARHEAIAPARSMELVARRIRAALGRLARAGDPVLADHVARRAGTAPLCALVVAVTSWPDAAPPTVAVTRPGETAVPGFPRTDLDDPDGPWQRAFPAAVELGADLAVFNERIATDGLRVPSAWLGRGGWPALWQRAAR</sequence>
<protein>
    <submittedName>
        <fullName evidence="2">Uncharacterized protein</fullName>
    </submittedName>
</protein>
<feature type="compositionally biased region" description="Pro residues" evidence="1">
    <location>
        <begin position="709"/>
        <end position="725"/>
    </location>
</feature>
<comment type="caution">
    <text evidence="2">The sequence shown here is derived from an EMBL/GenBank/DDBJ whole genome shotgun (WGS) entry which is preliminary data.</text>
</comment>
<keyword evidence="3" id="KW-1185">Reference proteome</keyword>
<reference evidence="2 3" key="1">
    <citation type="journal article" date="2019" name="Int. J. Syst. Evol. Microbiol.">
        <title>The Global Catalogue of Microorganisms (GCM) 10K type strain sequencing project: providing services to taxonomists for standard genome sequencing and annotation.</title>
        <authorList>
            <consortium name="The Broad Institute Genomics Platform"/>
            <consortium name="The Broad Institute Genome Sequencing Center for Infectious Disease"/>
            <person name="Wu L."/>
            <person name="Ma J."/>
        </authorList>
    </citation>
    <scope>NUCLEOTIDE SEQUENCE [LARGE SCALE GENOMIC DNA]</scope>
    <source>
        <strain evidence="2 3">JCM 13929</strain>
    </source>
</reference>
<feature type="region of interest" description="Disordered" evidence="1">
    <location>
        <begin position="709"/>
        <end position="735"/>
    </location>
</feature>
<feature type="region of interest" description="Disordered" evidence="1">
    <location>
        <begin position="771"/>
        <end position="831"/>
    </location>
</feature>
<name>A0ABN2ESB5_9ACTN</name>
<organism evidence="2 3">
    <name type="scientific">Nonomuraea maheshkhaliensis</name>
    <dbReference type="NCBI Taxonomy" id="419590"/>
    <lineage>
        <taxon>Bacteria</taxon>
        <taxon>Bacillati</taxon>
        <taxon>Actinomycetota</taxon>
        <taxon>Actinomycetes</taxon>
        <taxon>Streptosporangiales</taxon>
        <taxon>Streptosporangiaceae</taxon>
        <taxon>Nonomuraea</taxon>
    </lineage>
</organism>
<accession>A0ABN2ESB5</accession>
<feature type="region of interest" description="Disordered" evidence="1">
    <location>
        <begin position="20"/>
        <end position="76"/>
    </location>
</feature>
<feature type="compositionally biased region" description="Low complexity" evidence="1">
    <location>
        <begin position="792"/>
        <end position="819"/>
    </location>
</feature>
<proteinExistence type="predicted"/>